<dbReference type="Pfam" id="PF01014">
    <property type="entry name" value="Uricase"/>
    <property type="match status" value="1"/>
</dbReference>
<feature type="binding site" evidence="5">
    <location>
        <position position="283"/>
    </location>
    <ligand>
        <name>5-hydroxyisourate</name>
        <dbReference type="ChEBI" id="CHEBI:18072"/>
    </ligand>
</feature>
<dbReference type="GO" id="GO:0051997">
    <property type="term" value="F:2-oxo-4-hydroxy-4-carboxy-5-ureidoimidazoline decarboxylase activity"/>
    <property type="evidence" value="ECO:0007669"/>
    <property type="project" value="TreeGrafter"/>
</dbReference>
<dbReference type="PRINTS" id="PR00093">
    <property type="entry name" value="URICASE"/>
</dbReference>
<dbReference type="KEGG" id="beo:BEH_09915"/>
<dbReference type="PANTHER" id="PTHR43466:SF1">
    <property type="entry name" value="2-OXO-4-HYDROXY-4-CARBOXY-5-UREIDOIMIDAZOLINE DECARBOXYLASE-RELATED"/>
    <property type="match status" value="1"/>
</dbReference>
<evidence type="ECO:0000256" key="3">
    <source>
        <dbReference type="ARBA" id="ARBA00023002"/>
    </source>
</evidence>
<sequence>MTNKGEIKVMKNNNRIMAYGKGDVFAYRTHLAPLKGVKEIPESTFTGRSNIIFGANIRVEVGGSAFLSSFTEGDNRLVVATDSMKNFIQQHLASYSGTTMEGFLDYVGKAFLLKYSQIDSVKLTGEHLSFQEANMFEDEEIKKSPLVFNHSRNEKAVSSLHLIRHGQDINVESRESSICDLQLIKVSGNSFVGFIRDEYTTLPEDGNRPLFIFLNIGWNYENSKDALGETPSLYVASEQVHDIASSVFHELETPSIQNLIYQIGCRILERFPQLQSVNFQSQNHTWETVVEEIPGEKGKVYTEPKPPFGFQLFSVTKEDLKTNSSKEKKANLK</sequence>
<evidence type="ECO:0000256" key="2">
    <source>
        <dbReference type="ARBA" id="ARBA00022631"/>
    </source>
</evidence>
<comment type="pathway">
    <text evidence="1 4">Purine metabolism; urate degradation; (S)-allantoin from urate: step 1/3.</text>
</comment>
<accession>A0A0H4KRJ9</accession>
<dbReference type="Gene3D" id="3.10.270.10">
    <property type="entry name" value="Urate Oxidase"/>
    <property type="match status" value="1"/>
</dbReference>
<dbReference type="InterPro" id="IPR002042">
    <property type="entry name" value="Uricase"/>
</dbReference>
<dbReference type="PANTHER" id="PTHR43466">
    <property type="entry name" value="2-OXO-4-HYDROXY-4-CARBOXY-5-UREIDOIMIDAZOLINE DECARBOXYLASE-RELATED"/>
    <property type="match status" value="1"/>
</dbReference>
<evidence type="ECO:0000256" key="4">
    <source>
        <dbReference type="PIRNR" id="PIRNR000241"/>
    </source>
</evidence>
<dbReference type="EMBL" id="CP011974">
    <property type="protein sequence ID" value="AKO95039.1"/>
    <property type="molecule type" value="Genomic_DNA"/>
</dbReference>
<feature type="binding site" evidence="5">
    <location>
        <position position="82"/>
    </location>
    <ligand>
        <name>5-hydroxyisourate</name>
        <dbReference type="ChEBI" id="CHEBI:18072"/>
    </ligand>
</feature>
<organism evidence="7 8">
    <name type="scientific">Priestia filamentosa</name>
    <dbReference type="NCBI Taxonomy" id="1402861"/>
    <lineage>
        <taxon>Bacteria</taxon>
        <taxon>Bacillati</taxon>
        <taxon>Bacillota</taxon>
        <taxon>Bacilli</taxon>
        <taxon>Bacillales</taxon>
        <taxon>Bacillaceae</taxon>
        <taxon>Priestia</taxon>
    </lineage>
</organism>
<dbReference type="InterPro" id="IPR019842">
    <property type="entry name" value="Uricase_CS"/>
</dbReference>
<name>A0A0H4KRJ9_9BACI</name>
<keyword evidence="3 4" id="KW-0560">Oxidoreductase</keyword>
<feature type="binding site" evidence="5">
    <location>
        <position position="257"/>
    </location>
    <ligand>
        <name>urate</name>
        <dbReference type="ChEBI" id="CHEBI:17775"/>
    </ligand>
</feature>
<dbReference type="SUPFAM" id="SSF55620">
    <property type="entry name" value="Tetrahydrobiopterin biosynthesis enzymes-like"/>
    <property type="match status" value="2"/>
</dbReference>
<feature type="binding site" evidence="5">
    <location>
        <position position="81"/>
    </location>
    <ligand>
        <name>urate</name>
        <dbReference type="ChEBI" id="CHEBI:17775"/>
    </ligand>
</feature>
<dbReference type="SMR" id="A0A0H4KRJ9"/>
<evidence type="ECO:0000313" key="8">
    <source>
        <dbReference type="Proteomes" id="UP000036202"/>
    </source>
</evidence>
<feature type="binding site" evidence="5">
    <location>
        <position position="82"/>
    </location>
    <ligand>
        <name>urate</name>
        <dbReference type="ChEBI" id="CHEBI:17775"/>
    </ligand>
</feature>
<dbReference type="PROSITE" id="PS00366">
    <property type="entry name" value="URICASE"/>
    <property type="match status" value="1"/>
</dbReference>
<feature type="binding site" evidence="5">
    <location>
        <position position="191"/>
    </location>
    <ligand>
        <name>5-hydroxyisourate</name>
        <dbReference type="ChEBI" id="CHEBI:18072"/>
    </ligand>
</feature>
<comment type="function">
    <text evidence="4 6">Catalyzes the oxidation of uric acid to 5-hydroxyisourate, which is further processed to form (S)-allantoin.</text>
</comment>
<proteinExistence type="inferred from homology"/>
<feature type="binding site" evidence="5">
    <location>
        <position position="283"/>
    </location>
    <ligand>
        <name>O2</name>
        <dbReference type="ChEBI" id="CHEBI:15379"/>
    </ligand>
</feature>
<reference evidence="7" key="1">
    <citation type="journal article" date="2015" name="PLoS ONE">
        <title>Genome Sequence of Bacillus endophyticus and Analysis of Its Companion Mechanism in the Ketogulonigenium vulgare-Bacillus Strain Consortium.</title>
        <authorList>
            <person name="Jia N."/>
            <person name="Du J."/>
            <person name="Ding M.Z."/>
            <person name="Gao F."/>
            <person name="Yuan Y.J."/>
        </authorList>
    </citation>
    <scope>NUCLEOTIDE SEQUENCE [LARGE SCALE GENOMIC DNA]</scope>
    <source>
        <strain evidence="7">Hbe603</strain>
    </source>
</reference>
<keyword evidence="8" id="KW-1185">Reference proteome</keyword>
<gene>
    <name evidence="7" type="ORF">BEH_09915</name>
</gene>
<comment type="similarity">
    <text evidence="4 6">Belongs to the uricase family.</text>
</comment>
<dbReference type="EC" id="1.7.3.3" evidence="4 6"/>
<dbReference type="UniPathway" id="UPA00394">
    <property type="reaction ID" value="UER00650"/>
</dbReference>
<dbReference type="PIRSF" id="PIRSF000241">
    <property type="entry name" value="Urate_oxidase"/>
    <property type="match status" value="1"/>
</dbReference>
<comment type="catalytic activity">
    <reaction evidence="4 6">
        <text>urate + O2 + H2O = 5-hydroxyisourate + H2O2</text>
        <dbReference type="Rhea" id="RHEA:21368"/>
        <dbReference type="ChEBI" id="CHEBI:15377"/>
        <dbReference type="ChEBI" id="CHEBI:15379"/>
        <dbReference type="ChEBI" id="CHEBI:16240"/>
        <dbReference type="ChEBI" id="CHEBI:17775"/>
        <dbReference type="ChEBI" id="CHEBI:18072"/>
        <dbReference type="EC" id="1.7.3.3"/>
    </reaction>
</comment>
<feature type="binding site" evidence="5">
    <location>
        <position position="208"/>
    </location>
    <ligand>
        <name>5-hydroxyisourate</name>
        <dbReference type="ChEBI" id="CHEBI:18072"/>
    </ligand>
</feature>
<evidence type="ECO:0000256" key="6">
    <source>
        <dbReference type="RuleBase" id="RU004455"/>
    </source>
</evidence>
<feature type="binding site" evidence="5">
    <location>
        <position position="208"/>
    </location>
    <ligand>
        <name>urate</name>
        <dbReference type="ChEBI" id="CHEBI:17775"/>
    </ligand>
</feature>
<dbReference type="AlphaFoldDB" id="A0A0H4KRJ9"/>
<dbReference type="GO" id="GO:0019628">
    <property type="term" value="P:urate catabolic process"/>
    <property type="evidence" value="ECO:0007669"/>
    <property type="project" value="UniProtKB-UniPathway"/>
</dbReference>
<feature type="binding site" evidence="5">
    <location>
        <position position="81"/>
    </location>
    <ligand>
        <name>O2</name>
        <dbReference type="ChEBI" id="CHEBI:15379"/>
    </ligand>
</feature>
<evidence type="ECO:0000313" key="7">
    <source>
        <dbReference type="EMBL" id="AKO95039.1"/>
    </source>
</evidence>
<protein>
    <recommendedName>
        <fullName evidence="4 6">Uricase</fullName>
        <ecNumber evidence="4 6">1.7.3.3</ecNumber>
    </recommendedName>
    <alternativeName>
        <fullName evidence="4">Urate oxidase</fullName>
    </alternativeName>
</protein>
<evidence type="ECO:0000256" key="5">
    <source>
        <dbReference type="PIRSR" id="PIRSR000241-2"/>
    </source>
</evidence>
<dbReference type="GO" id="GO:0006144">
    <property type="term" value="P:purine nucleobase metabolic process"/>
    <property type="evidence" value="ECO:0007669"/>
    <property type="project" value="UniProtKB-KW"/>
</dbReference>
<evidence type="ECO:0000256" key="1">
    <source>
        <dbReference type="ARBA" id="ARBA00004831"/>
    </source>
</evidence>
<dbReference type="Proteomes" id="UP000036202">
    <property type="component" value="Chromosome"/>
</dbReference>
<feature type="binding site" evidence="5">
    <location>
        <position position="191"/>
    </location>
    <ligand>
        <name>urate</name>
        <dbReference type="ChEBI" id="CHEBI:17775"/>
    </ligand>
</feature>
<keyword evidence="2 4" id="KW-0659">Purine metabolism</keyword>
<dbReference type="NCBIfam" id="TIGR03383">
    <property type="entry name" value="urate_oxi"/>
    <property type="match status" value="1"/>
</dbReference>
<feature type="binding site" evidence="5">
    <location>
        <position position="257"/>
    </location>
    <ligand>
        <name>5-hydroxyisourate</name>
        <dbReference type="ChEBI" id="CHEBI:18072"/>
    </ligand>
</feature>
<reference evidence="7" key="2">
    <citation type="submission" date="2016-05" db="EMBL/GenBank/DDBJ databases">
        <authorList>
            <person name="Lavstsen T."/>
            <person name="Jespersen J.S."/>
        </authorList>
    </citation>
    <scope>NUCLEOTIDE SEQUENCE</scope>
    <source>
        <strain evidence="7">Hbe603</strain>
    </source>
</reference>
<feature type="binding site" evidence="5">
    <location>
        <position position="81"/>
    </location>
    <ligand>
        <name>5-hydroxyisourate</name>
        <dbReference type="ChEBI" id="CHEBI:18072"/>
    </ligand>
</feature>
<dbReference type="GO" id="GO:0004846">
    <property type="term" value="F:urate oxidase activity"/>
    <property type="evidence" value="ECO:0007669"/>
    <property type="project" value="UniProtKB-EC"/>
</dbReference>
<dbReference type="PATRIC" id="fig|135735.6.peg.2059"/>
<feature type="binding site" evidence="5">
    <location>
        <position position="283"/>
    </location>
    <ligand>
        <name>urate</name>
        <dbReference type="ChEBI" id="CHEBI:17775"/>
    </ligand>
</feature>